<gene>
    <name evidence="1" type="ordered locus">Cyan7822_4943</name>
</gene>
<dbReference type="InterPro" id="IPR015867">
    <property type="entry name" value="N-reg_PII/ATP_PRibTrfase_C"/>
</dbReference>
<dbReference type="AlphaFoldDB" id="E0UHC0"/>
<keyword evidence="2" id="KW-1185">Reference proteome</keyword>
<reference evidence="2" key="1">
    <citation type="journal article" date="2011" name="MBio">
        <title>Novel metabolic attributes of the genus Cyanothece, comprising a group of unicellular nitrogen-fixing Cyanobacteria.</title>
        <authorList>
            <person name="Bandyopadhyay A."/>
            <person name="Elvitigala T."/>
            <person name="Welsh E."/>
            <person name="Stockel J."/>
            <person name="Liberton M."/>
            <person name="Min H."/>
            <person name="Sherman L.A."/>
            <person name="Pakrasi H.B."/>
        </authorList>
    </citation>
    <scope>NUCLEOTIDE SEQUENCE [LARGE SCALE GENOMIC DNA]</scope>
    <source>
        <strain evidence="2">PCC 7822</strain>
    </source>
</reference>
<name>E0UHC0_GLOV7</name>
<organism evidence="1 2">
    <name type="scientific">Gloeothece verrucosa (strain PCC 7822)</name>
    <name type="common">Cyanothece sp. (strain PCC 7822)</name>
    <dbReference type="NCBI Taxonomy" id="497965"/>
    <lineage>
        <taxon>Bacteria</taxon>
        <taxon>Bacillati</taxon>
        <taxon>Cyanobacteriota</taxon>
        <taxon>Cyanophyceae</taxon>
        <taxon>Oscillatoriophycideae</taxon>
        <taxon>Chroococcales</taxon>
        <taxon>Aphanothecaceae</taxon>
        <taxon>Gloeothece</taxon>
        <taxon>Gloeothece verrucosa</taxon>
    </lineage>
</organism>
<dbReference type="SUPFAM" id="SSF54913">
    <property type="entry name" value="GlnB-like"/>
    <property type="match status" value="1"/>
</dbReference>
<dbReference type="GO" id="GO:0006808">
    <property type="term" value="P:regulation of nitrogen utilization"/>
    <property type="evidence" value="ECO:0007669"/>
    <property type="project" value="InterPro"/>
</dbReference>
<dbReference type="eggNOG" id="COG0347">
    <property type="taxonomic scope" value="Bacteria"/>
</dbReference>
<dbReference type="STRING" id="497965.Cyan7822_4943"/>
<dbReference type="InterPro" id="IPR011322">
    <property type="entry name" value="N-reg_PII-like_a/b"/>
</dbReference>
<dbReference type="GO" id="GO:0030234">
    <property type="term" value="F:enzyme regulator activity"/>
    <property type="evidence" value="ECO:0007669"/>
    <property type="project" value="InterPro"/>
</dbReference>
<protein>
    <submittedName>
        <fullName evidence="1">Nitrogen regulatory protein P-II</fullName>
    </submittedName>
</protein>
<dbReference type="InterPro" id="IPR002187">
    <property type="entry name" value="N-reg_PII"/>
</dbReference>
<dbReference type="RefSeq" id="WP_013324872.1">
    <property type="nucleotide sequence ID" value="NC_014501.1"/>
</dbReference>
<dbReference type="Pfam" id="PF00543">
    <property type="entry name" value="P-II"/>
    <property type="match status" value="1"/>
</dbReference>
<dbReference type="EMBL" id="CP002198">
    <property type="protein sequence ID" value="ADN16834.1"/>
    <property type="molecule type" value="Genomic_DNA"/>
</dbReference>
<accession>E0UHC0</accession>
<dbReference type="Gene3D" id="3.30.70.120">
    <property type="match status" value="1"/>
</dbReference>
<sequence length="104" mass="11578">MDYYNTLLQDVKRVEIIISSFHIQEAIKILDQVQVSGYTIIEDTSGKGDRGLSCSDVDCVFSGQYILTVCTNDRQLNTLVENLKPLLKKVGGVCLVADAKWVSH</sequence>
<evidence type="ECO:0000313" key="2">
    <source>
        <dbReference type="Proteomes" id="UP000008206"/>
    </source>
</evidence>
<dbReference type="KEGG" id="cyj:Cyan7822_4943"/>
<dbReference type="HOGENOM" id="CLU_173795_1_0_3"/>
<dbReference type="OrthoDB" id="281081at2"/>
<dbReference type="Proteomes" id="UP000008206">
    <property type="component" value="Chromosome"/>
</dbReference>
<evidence type="ECO:0000313" key="1">
    <source>
        <dbReference type="EMBL" id="ADN16834.1"/>
    </source>
</evidence>
<proteinExistence type="predicted"/>